<accession>A0A8X6KNW1</accession>
<name>A0A8X6KNW1_TRICU</name>
<dbReference type="Proteomes" id="UP000887116">
    <property type="component" value="Unassembled WGS sequence"/>
</dbReference>
<comment type="similarity">
    <text evidence="1">Belongs to the STXBP/unc-18/SEC1 family.</text>
</comment>
<evidence type="ECO:0000256" key="1">
    <source>
        <dbReference type="ARBA" id="ARBA00009884"/>
    </source>
</evidence>
<dbReference type="SUPFAM" id="SSF56815">
    <property type="entry name" value="Sec1/munc18-like (SM) proteins"/>
    <property type="match status" value="1"/>
</dbReference>
<dbReference type="InterPro" id="IPR027482">
    <property type="entry name" value="Sec1-like_dom2"/>
</dbReference>
<dbReference type="Gene3D" id="3.90.830.10">
    <property type="entry name" value="Syntaxin Binding Protein 1, Chain A, domain 2"/>
    <property type="match status" value="1"/>
</dbReference>
<dbReference type="PIRSF" id="PIRSF005715">
    <property type="entry name" value="VPS45_Sec1"/>
    <property type="match status" value="1"/>
</dbReference>
<reference evidence="2" key="1">
    <citation type="submission" date="2020-07" db="EMBL/GenBank/DDBJ databases">
        <title>Multicomponent nature underlies the extraordinary mechanical properties of spider dragline silk.</title>
        <authorList>
            <person name="Kono N."/>
            <person name="Nakamura H."/>
            <person name="Mori M."/>
            <person name="Yoshida Y."/>
            <person name="Ohtoshi R."/>
            <person name="Malay A.D."/>
            <person name="Moran D.A.P."/>
            <person name="Tomita M."/>
            <person name="Numata K."/>
            <person name="Arakawa K."/>
        </authorList>
    </citation>
    <scope>NUCLEOTIDE SEQUENCE</scope>
</reference>
<dbReference type="Gene3D" id="1.25.40.60">
    <property type="match status" value="1"/>
</dbReference>
<dbReference type="PANTHER" id="PTHR11679">
    <property type="entry name" value="VESICLE PROTEIN SORTING-ASSOCIATED"/>
    <property type="match status" value="1"/>
</dbReference>
<dbReference type="EMBL" id="BMAO01002565">
    <property type="protein sequence ID" value="GFQ81680.1"/>
    <property type="molecule type" value="Genomic_DNA"/>
</dbReference>
<dbReference type="Gene3D" id="3.40.50.2060">
    <property type="match status" value="1"/>
</dbReference>
<dbReference type="AlphaFoldDB" id="A0A8X6KNW1"/>
<evidence type="ECO:0000313" key="3">
    <source>
        <dbReference type="Proteomes" id="UP000887116"/>
    </source>
</evidence>
<comment type="caution">
    <text evidence="2">The sequence shown here is derived from an EMBL/GenBank/DDBJ whole genome shotgun (WGS) entry which is preliminary data.</text>
</comment>
<organism evidence="2 3">
    <name type="scientific">Trichonephila clavata</name>
    <name type="common">Joro spider</name>
    <name type="synonym">Nephila clavata</name>
    <dbReference type="NCBI Taxonomy" id="2740835"/>
    <lineage>
        <taxon>Eukaryota</taxon>
        <taxon>Metazoa</taxon>
        <taxon>Ecdysozoa</taxon>
        <taxon>Arthropoda</taxon>
        <taxon>Chelicerata</taxon>
        <taxon>Arachnida</taxon>
        <taxon>Araneae</taxon>
        <taxon>Araneomorphae</taxon>
        <taxon>Entelegynae</taxon>
        <taxon>Araneoidea</taxon>
        <taxon>Nephilidae</taxon>
        <taxon>Trichonephila</taxon>
    </lineage>
</organism>
<dbReference type="InterPro" id="IPR043127">
    <property type="entry name" value="Sec-1-like_dom3a"/>
</dbReference>
<keyword evidence="3" id="KW-1185">Reference proteome</keyword>
<proteinExistence type="inferred from homology"/>
<dbReference type="InterPro" id="IPR043154">
    <property type="entry name" value="Sec-1-like_dom1"/>
</dbReference>
<dbReference type="InterPro" id="IPR036045">
    <property type="entry name" value="Sec1-like_sf"/>
</dbReference>
<protein>
    <submittedName>
        <fullName evidence="2">Syntaxin-binding protein 1</fullName>
    </submittedName>
</protein>
<dbReference type="GO" id="GO:0016192">
    <property type="term" value="P:vesicle-mediated transport"/>
    <property type="evidence" value="ECO:0007669"/>
    <property type="project" value="InterPro"/>
</dbReference>
<dbReference type="Pfam" id="PF00995">
    <property type="entry name" value="Sec1"/>
    <property type="match status" value="1"/>
</dbReference>
<sequence>MSWNKRFIENRGIRNMCRKKIMDDILIPLKRQNEWKLLIVDDFSMKILTLCFKTYEVMACNIALIEYIEDIREQMPFLPALYILTPSIQSITYLEQDLEPDKRKYKEAHLVFLSDLPDHLFNDLCEHINPEMVMTFKEIDVCFLPIETQVYSLNEPQFFQAFYDAYEEIDMNQYKKIAKKMISLFSTLQEIPIIRYRRGFVKNLILAETIQEEIKRQENSLKHISSTKKNKCQLLILDRGFDCISPVIHEFTFQAMAYDLLDLTDDIYEYALEVGRMEAETQSTPLTEEDPLWCKLRHEHIANVARIVQNMIESDELMQAVANLKTKFKSLPTLGEAVKEHLLQKSNESFYSYRHMANVLMKVYCAGINVISQLEQDLAARKSTDDKQLKNIEPTVMSILSNEKYNIKQKLRLLLLFIFYKKGITKQHFDQIVKNSGINFSTARTITNVLHLDIDIFKPGHCYPIDSHVAKYYDDSDIKFKQSRWNPVLRNTILSIIDGSLSKDHFPFLNTEMEQQMIPSERTGYWCADKASENASRLIVLIVGGVTYSEMRCAYEVMRVHKGWEIFVGGDAIITPKIFLEKLDTLRCFFST</sequence>
<evidence type="ECO:0000313" key="2">
    <source>
        <dbReference type="EMBL" id="GFQ81680.1"/>
    </source>
</evidence>
<dbReference type="InterPro" id="IPR001619">
    <property type="entry name" value="Sec1-like"/>
</dbReference>
<dbReference type="OrthoDB" id="2228at2759"/>
<dbReference type="Gene3D" id="3.40.50.1910">
    <property type="match status" value="1"/>
</dbReference>
<gene>
    <name evidence="2" type="primary">STXBP1</name>
    <name evidence="2" type="ORF">TNCT_213671</name>
</gene>